<dbReference type="InterPro" id="IPR005623">
    <property type="entry name" value="Chaperone_NapD_NO3_reduct"/>
</dbReference>
<proteinExistence type="inferred from homology"/>
<comment type="similarity">
    <text evidence="4">Belongs to the NapD family.</text>
</comment>
<dbReference type="RefSeq" id="WP_073013927.1">
    <property type="nucleotide sequence ID" value="NZ_FRBW01000003.1"/>
</dbReference>
<dbReference type="EMBL" id="FRBW01000003">
    <property type="protein sequence ID" value="SHM62226.1"/>
    <property type="molecule type" value="Genomic_DNA"/>
</dbReference>
<dbReference type="STRING" id="735517.SAMN05444272_2771"/>
<evidence type="ECO:0000256" key="2">
    <source>
        <dbReference type="ARBA" id="ARBA00022490"/>
    </source>
</evidence>
<comment type="subcellular location">
    <subcellularLocation>
        <location evidence="1 4">Cytoplasm</location>
    </subcellularLocation>
</comment>
<evidence type="ECO:0000313" key="6">
    <source>
        <dbReference type="Proteomes" id="UP000186002"/>
    </source>
</evidence>
<evidence type="ECO:0000313" key="5">
    <source>
        <dbReference type="EMBL" id="SHM62226.1"/>
    </source>
</evidence>
<protein>
    <recommendedName>
        <fullName evidence="4">Chaperone NapD</fullName>
    </recommendedName>
    <alternativeName>
        <fullName evidence="4">NapA signal peptide-binding chaperone NapD</fullName>
    </alternativeName>
</protein>
<keyword evidence="6" id="KW-1185">Reference proteome</keyword>
<dbReference type="OrthoDB" id="7306089at2"/>
<dbReference type="AlphaFoldDB" id="A0A1M7KAD5"/>
<dbReference type="GO" id="GO:0005737">
    <property type="term" value="C:cytoplasm"/>
    <property type="evidence" value="ECO:0007669"/>
    <property type="project" value="UniProtKB-SubCell"/>
</dbReference>
<dbReference type="Gene3D" id="3.30.70.920">
    <property type="match status" value="1"/>
</dbReference>
<comment type="function">
    <text evidence="4">Chaperone for NapA, the catalytic subunit of the periplasmic nitrate reductase. It binds directly and specifically to the twin-arginine signal peptide of NapA, preventing premature interaction with the Tat translocase and premature export.</text>
</comment>
<dbReference type="Pfam" id="PF03927">
    <property type="entry name" value="NapD"/>
    <property type="match status" value="1"/>
</dbReference>
<dbReference type="GO" id="GO:0005048">
    <property type="term" value="F:signal sequence binding"/>
    <property type="evidence" value="ECO:0007669"/>
    <property type="project" value="UniProtKB-UniRule"/>
</dbReference>
<dbReference type="GO" id="GO:0051224">
    <property type="term" value="P:negative regulation of protein transport"/>
    <property type="evidence" value="ECO:0007669"/>
    <property type="project" value="UniProtKB-UniRule"/>
</dbReference>
<accession>A0A1M7KAD5</accession>
<keyword evidence="2 4" id="KW-0963">Cytoplasm</keyword>
<reference evidence="5 6" key="1">
    <citation type="submission" date="2016-11" db="EMBL/GenBank/DDBJ databases">
        <authorList>
            <person name="Jaros S."/>
            <person name="Januszkiewicz K."/>
            <person name="Wedrychowicz H."/>
        </authorList>
    </citation>
    <scope>NUCLEOTIDE SEQUENCE [LARGE SCALE GENOMIC DNA]</scope>
    <source>
        <strain evidence="5 6">DSM 22153</strain>
    </source>
</reference>
<dbReference type="HAMAP" id="MF_02200">
    <property type="entry name" value="NapD"/>
    <property type="match status" value="1"/>
</dbReference>
<evidence type="ECO:0000256" key="3">
    <source>
        <dbReference type="ARBA" id="ARBA00023186"/>
    </source>
</evidence>
<comment type="subunit">
    <text evidence="4">Interacts with the cytoplasmic NapA precursor.</text>
</comment>
<dbReference type="PANTHER" id="PTHR38603:SF1">
    <property type="entry name" value="CHAPERONE NAPD"/>
    <property type="match status" value="1"/>
</dbReference>
<evidence type="ECO:0000256" key="1">
    <source>
        <dbReference type="ARBA" id="ARBA00004496"/>
    </source>
</evidence>
<sequence>MSETVHIASLLVQAHPQDRAAIEAGILGLGCGAEVAHSDEQGRLIVTLETASEAEIVDALTNIQLLTGVVSASLVYHQADSGQASLTAEH</sequence>
<gene>
    <name evidence="4" type="primary">napD</name>
    <name evidence="5" type="ORF">SAMN05444272_2771</name>
</gene>
<evidence type="ECO:0000256" key="4">
    <source>
        <dbReference type="HAMAP-Rule" id="MF_02200"/>
    </source>
</evidence>
<dbReference type="Proteomes" id="UP000186002">
    <property type="component" value="Unassembled WGS sequence"/>
</dbReference>
<dbReference type="PANTHER" id="PTHR38603">
    <property type="entry name" value="CHAPERONE NAPD"/>
    <property type="match status" value="1"/>
</dbReference>
<name>A0A1M7KAD5_9HYPH</name>
<keyword evidence="3 4" id="KW-0143">Chaperone</keyword>
<organism evidence="5 6">
    <name type="scientific">Roseibium suaedae</name>
    <dbReference type="NCBI Taxonomy" id="735517"/>
    <lineage>
        <taxon>Bacteria</taxon>
        <taxon>Pseudomonadati</taxon>
        <taxon>Pseudomonadota</taxon>
        <taxon>Alphaproteobacteria</taxon>
        <taxon>Hyphomicrobiales</taxon>
        <taxon>Stappiaceae</taxon>
        <taxon>Roseibium</taxon>
    </lineage>
</organism>